<evidence type="ECO:0000313" key="9">
    <source>
        <dbReference type="Proteomes" id="UP000657177"/>
    </source>
</evidence>
<feature type="signal peptide" evidence="7">
    <location>
        <begin position="1"/>
        <end position="25"/>
    </location>
</feature>
<evidence type="ECO:0000256" key="4">
    <source>
        <dbReference type="ARBA" id="ARBA00023136"/>
    </source>
</evidence>
<dbReference type="GO" id="GO:0009279">
    <property type="term" value="C:cell outer membrane"/>
    <property type="evidence" value="ECO:0007669"/>
    <property type="project" value="UniProtKB-SubCell"/>
</dbReference>
<dbReference type="EMBL" id="JAAKDE010000003">
    <property type="protein sequence ID" value="MBA2132273.1"/>
    <property type="molecule type" value="Genomic_DNA"/>
</dbReference>
<proteinExistence type="predicted"/>
<gene>
    <name evidence="8" type="ORF">G5B42_01735</name>
</gene>
<dbReference type="SUPFAM" id="SSF56954">
    <property type="entry name" value="Outer membrane efflux proteins (OEP)"/>
    <property type="match status" value="1"/>
</dbReference>
<feature type="coiled-coil region" evidence="6">
    <location>
        <begin position="359"/>
        <end position="418"/>
    </location>
</feature>
<evidence type="ECO:0000256" key="3">
    <source>
        <dbReference type="ARBA" id="ARBA00022692"/>
    </source>
</evidence>
<evidence type="ECO:0000256" key="5">
    <source>
        <dbReference type="ARBA" id="ARBA00023237"/>
    </source>
</evidence>
<comment type="caution">
    <text evidence="8">The sequence shown here is derived from an EMBL/GenBank/DDBJ whole genome shotgun (WGS) entry which is preliminary data.</text>
</comment>
<dbReference type="GO" id="GO:1990281">
    <property type="term" value="C:efflux pump complex"/>
    <property type="evidence" value="ECO:0007669"/>
    <property type="project" value="TreeGrafter"/>
</dbReference>
<dbReference type="Gene3D" id="1.20.1600.10">
    <property type="entry name" value="Outer membrane efflux proteins (OEP)"/>
    <property type="match status" value="1"/>
</dbReference>
<dbReference type="PANTHER" id="PTHR30026:SF20">
    <property type="entry name" value="OUTER MEMBRANE PROTEIN TOLC"/>
    <property type="match status" value="1"/>
</dbReference>
<evidence type="ECO:0000313" key="8">
    <source>
        <dbReference type="EMBL" id="MBA2132273.1"/>
    </source>
</evidence>
<evidence type="ECO:0000256" key="7">
    <source>
        <dbReference type="SAM" id="SignalP"/>
    </source>
</evidence>
<evidence type="ECO:0000256" key="1">
    <source>
        <dbReference type="ARBA" id="ARBA00004442"/>
    </source>
</evidence>
<keyword evidence="9" id="KW-1185">Reference proteome</keyword>
<dbReference type="AlphaFoldDB" id="A0A8J6LLM3"/>
<dbReference type="GO" id="GO:0015288">
    <property type="term" value="F:porin activity"/>
    <property type="evidence" value="ECO:0007669"/>
    <property type="project" value="TreeGrafter"/>
</dbReference>
<evidence type="ECO:0000256" key="2">
    <source>
        <dbReference type="ARBA" id="ARBA00022452"/>
    </source>
</evidence>
<keyword evidence="5" id="KW-0998">Cell outer membrane</keyword>
<dbReference type="RefSeq" id="WP_181338727.1">
    <property type="nucleotide sequence ID" value="NZ_JAAKDE010000003.1"/>
</dbReference>
<dbReference type="PANTHER" id="PTHR30026">
    <property type="entry name" value="OUTER MEMBRANE PROTEIN TOLC"/>
    <property type="match status" value="1"/>
</dbReference>
<comment type="subcellular location">
    <subcellularLocation>
        <location evidence="1">Cell outer membrane</location>
    </subcellularLocation>
</comment>
<keyword evidence="2" id="KW-1134">Transmembrane beta strand</keyword>
<evidence type="ECO:0000256" key="6">
    <source>
        <dbReference type="SAM" id="Coils"/>
    </source>
</evidence>
<dbReference type="GO" id="GO:0015562">
    <property type="term" value="F:efflux transmembrane transporter activity"/>
    <property type="evidence" value="ECO:0007669"/>
    <property type="project" value="InterPro"/>
</dbReference>
<feature type="chain" id="PRO_5035319784" evidence="7">
    <location>
        <begin position="26"/>
        <end position="469"/>
    </location>
</feature>
<keyword evidence="4" id="KW-0472">Membrane</keyword>
<keyword evidence="6" id="KW-0175">Coiled coil</keyword>
<reference evidence="8" key="1">
    <citation type="submission" date="2020-06" db="EMBL/GenBank/DDBJ databases">
        <title>Novel chitinolytic bacterium.</title>
        <authorList>
            <person name="Ungkulpasvich U."/>
            <person name="Kosugi A."/>
            <person name="Uke A."/>
        </authorList>
    </citation>
    <scope>NUCLEOTIDE SEQUENCE</scope>
    <source>
        <strain evidence="8">UUS1-1</strain>
    </source>
</reference>
<dbReference type="InterPro" id="IPR051906">
    <property type="entry name" value="TolC-like"/>
</dbReference>
<name>A0A8J6LLM3_9FIRM</name>
<organism evidence="8 9">
    <name type="scientific">Capillibacterium thermochitinicola</name>
    <dbReference type="NCBI Taxonomy" id="2699427"/>
    <lineage>
        <taxon>Bacteria</taxon>
        <taxon>Bacillati</taxon>
        <taxon>Bacillota</taxon>
        <taxon>Capillibacterium</taxon>
    </lineage>
</organism>
<keyword evidence="3" id="KW-0812">Transmembrane</keyword>
<protein>
    <submittedName>
        <fullName evidence="8">TolC family protein</fullName>
    </submittedName>
</protein>
<accession>A0A8J6LLM3</accession>
<keyword evidence="7" id="KW-0732">Signal</keyword>
<dbReference type="Proteomes" id="UP000657177">
    <property type="component" value="Unassembled WGS sequence"/>
</dbReference>
<sequence>MKKGKSLRVFCFFLLLVLLVRPVQGQEAAEPDSLAAVIAWGLEHSPSLITLRQEVEQIQRELATIETSLRWQLNLDGGLSLSGTGEKAEPLSGREETEQVRAGITGRKAFRFGLALEPQLTLKKDLNTAAEPEVGFSFSLNQRLFPWVPSAEEQRYLRTLINLQKAEANLAWQATRMKIEWLEGYLNLLRLAEQLAVAEAEYGFAVDELRLTRERAAIGEAGEMQLLSAQVALKQAEYKRKQAANRYHEAERQWRLALGLPADYQVKLEEDNSYLRQLRAEVQTQPVTAQDHAAYLQRLEATHHQLAAKRLDRAQLEQDWRWKQGEYWPQVNGGGTYDSSRQSWTLNLNLNYRLWDGGIRRLEREMYEARLETADREEESLRAQLDTELRSLLNEVDLAELQVEEKELALAKVRLETEVYRRQREAGFLTEKDWNLKLLEEKSAEIGYKAATDQVLLSKLRLFHLVGML</sequence>